<sequence>MVVQQDASGPVPAIINLRQARSNMALFVALPVLFVVEGFAVQVVVLLDGLMVVLAHRFFTSQSYPSKRQEDGDSSEGSDSLDESNVDGSGGKRAEDDIENSGSGSDSSEDSGSSSPPKHSYKKRHHEHPRANIIEFNVEQEADGNAEVFINNNRP</sequence>
<feature type="transmembrane region" description="Helical" evidence="2">
    <location>
        <begin position="26"/>
        <end position="59"/>
    </location>
</feature>
<evidence type="ECO:0000313" key="4">
    <source>
        <dbReference type="WBParaSite" id="jg21188"/>
    </source>
</evidence>
<proteinExistence type="predicted"/>
<feature type="compositionally biased region" description="Acidic residues" evidence="1">
    <location>
        <begin position="72"/>
        <end position="85"/>
    </location>
</feature>
<feature type="region of interest" description="Disordered" evidence="1">
    <location>
        <begin position="63"/>
        <end position="132"/>
    </location>
</feature>
<dbReference type="WBParaSite" id="jg21188">
    <property type="protein sequence ID" value="jg21188"/>
    <property type="gene ID" value="jg21188"/>
</dbReference>
<keyword evidence="3" id="KW-1185">Reference proteome</keyword>
<feature type="compositionally biased region" description="Basic residues" evidence="1">
    <location>
        <begin position="119"/>
        <end position="128"/>
    </location>
</feature>
<evidence type="ECO:0000313" key="3">
    <source>
        <dbReference type="Proteomes" id="UP000887574"/>
    </source>
</evidence>
<keyword evidence="2" id="KW-0812">Transmembrane</keyword>
<keyword evidence="2" id="KW-0472">Membrane</keyword>
<feature type="compositionally biased region" description="Low complexity" evidence="1">
    <location>
        <begin position="100"/>
        <end position="115"/>
    </location>
</feature>
<dbReference type="AlphaFoldDB" id="A0A915DN24"/>
<keyword evidence="2" id="KW-1133">Transmembrane helix</keyword>
<organism evidence="3 4">
    <name type="scientific">Ditylenchus dipsaci</name>
    <dbReference type="NCBI Taxonomy" id="166011"/>
    <lineage>
        <taxon>Eukaryota</taxon>
        <taxon>Metazoa</taxon>
        <taxon>Ecdysozoa</taxon>
        <taxon>Nematoda</taxon>
        <taxon>Chromadorea</taxon>
        <taxon>Rhabditida</taxon>
        <taxon>Tylenchina</taxon>
        <taxon>Tylenchomorpha</taxon>
        <taxon>Sphaerularioidea</taxon>
        <taxon>Anguinidae</taxon>
        <taxon>Anguininae</taxon>
        <taxon>Ditylenchus</taxon>
    </lineage>
</organism>
<reference evidence="4" key="1">
    <citation type="submission" date="2022-11" db="UniProtKB">
        <authorList>
            <consortium name="WormBaseParasite"/>
        </authorList>
    </citation>
    <scope>IDENTIFICATION</scope>
</reference>
<name>A0A915DN24_9BILA</name>
<dbReference type="Proteomes" id="UP000887574">
    <property type="component" value="Unplaced"/>
</dbReference>
<protein>
    <submittedName>
        <fullName evidence="4">Uncharacterized protein</fullName>
    </submittedName>
</protein>
<evidence type="ECO:0000256" key="2">
    <source>
        <dbReference type="SAM" id="Phobius"/>
    </source>
</evidence>
<evidence type="ECO:0000256" key="1">
    <source>
        <dbReference type="SAM" id="MobiDB-lite"/>
    </source>
</evidence>
<accession>A0A915DN24</accession>